<dbReference type="PANTHER" id="PTHR45745">
    <property type="entry name" value="PHOSPHOMANNOMUTASE 45A"/>
    <property type="match status" value="1"/>
</dbReference>
<dbReference type="GO" id="GO:0004614">
    <property type="term" value="F:phosphoglucomutase activity"/>
    <property type="evidence" value="ECO:0007669"/>
    <property type="project" value="UniProtKB-EC"/>
</dbReference>
<dbReference type="EC" id="5.4.2.2" evidence="2"/>
<evidence type="ECO:0000256" key="3">
    <source>
        <dbReference type="ARBA" id="ARBA00022526"/>
    </source>
</evidence>
<evidence type="ECO:0000256" key="4">
    <source>
        <dbReference type="ARBA" id="ARBA00022723"/>
    </source>
</evidence>
<keyword evidence="3" id="KW-0313">Glucose metabolism</keyword>
<accession>A0AA90PIR9</accession>
<dbReference type="InterPro" id="IPR005843">
    <property type="entry name" value="A-D-PHexomutase_C"/>
</dbReference>
<keyword evidence="3" id="KW-0119">Carbohydrate metabolism</keyword>
<evidence type="ECO:0000313" key="8">
    <source>
        <dbReference type="EMBL" id="MDP1453160.1"/>
    </source>
</evidence>
<dbReference type="AlphaFoldDB" id="A0AA90PIR9"/>
<keyword evidence="6" id="KW-0413">Isomerase</keyword>
<comment type="catalytic activity">
    <reaction evidence="1">
        <text>alpha-D-glucose 1-phosphate = alpha-D-glucose 6-phosphate</text>
        <dbReference type="Rhea" id="RHEA:23536"/>
        <dbReference type="ChEBI" id="CHEBI:58225"/>
        <dbReference type="ChEBI" id="CHEBI:58601"/>
        <dbReference type="EC" id="5.4.2.2"/>
    </reaction>
</comment>
<evidence type="ECO:0000256" key="5">
    <source>
        <dbReference type="ARBA" id="ARBA00022842"/>
    </source>
</evidence>
<sequence length="95" mass="10840">MLEDFPTNKEGLCEDGLKLTVGTNREEVIDLPKTNVMKYFLEDGPWVCLRPSGTEPKIKVYFGIHGETMEEAELKLKQVMNAFMENINEMINSAK</sequence>
<dbReference type="GO" id="GO:0046872">
    <property type="term" value="F:metal ion binding"/>
    <property type="evidence" value="ECO:0007669"/>
    <property type="project" value="UniProtKB-KW"/>
</dbReference>
<gene>
    <name evidence="8" type="ORF">Q8G36_19470</name>
</gene>
<dbReference type="Gene3D" id="3.30.310.50">
    <property type="entry name" value="Alpha-D-phosphohexomutase, C-terminal domain"/>
    <property type="match status" value="1"/>
</dbReference>
<keyword evidence="5" id="KW-0460">Magnesium</keyword>
<evidence type="ECO:0000256" key="1">
    <source>
        <dbReference type="ARBA" id="ARBA00000443"/>
    </source>
</evidence>
<dbReference type="GO" id="GO:0006006">
    <property type="term" value="P:glucose metabolic process"/>
    <property type="evidence" value="ECO:0007669"/>
    <property type="project" value="UniProtKB-KW"/>
</dbReference>
<keyword evidence="4" id="KW-0479">Metal-binding</keyword>
<feature type="domain" description="Alpha-D-phosphohexomutase C-terminal" evidence="7">
    <location>
        <begin position="33"/>
        <end position="73"/>
    </location>
</feature>
<protein>
    <recommendedName>
        <fullName evidence="2">phosphoglucomutase (alpha-D-glucose-1,6-bisphosphate-dependent)</fullName>
        <ecNumber evidence="2">5.4.2.2</ecNumber>
    </recommendedName>
</protein>
<evidence type="ECO:0000313" key="9">
    <source>
        <dbReference type="Proteomes" id="UP001178275"/>
    </source>
</evidence>
<name>A0AA90PIR9_9BACI</name>
<dbReference type="EMBL" id="JAUUTW010000022">
    <property type="protein sequence ID" value="MDP1453160.1"/>
    <property type="molecule type" value="Genomic_DNA"/>
</dbReference>
<comment type="caution">
    <text evidence="8">The sequence shown here is derived from an EMBL/GenBank/DDBJ whole genome shotgun (WGS) entry which is preliminary data.</text>
</comment>
<dbReference type="PANTHER" id="PTHR45745:SF1">
    <property type="entry name" value="PHOSPHOGLUCOMUTASE 2B-RELATED"/>
    <property type="match status" value="1"/>
</dbReference>
<dbReference type="InterPro" id="IPR036900">
    <property type="entry name" value="A-D-PHexomutase_C_sf"/>
</dbReference>
<evidence type="ECO:0000256" key="6">
    <source>
        <dbReference type="ARBA" id="ARBA00023235"/>
    </source>
</evidence>
<proteinExistence type="predicted"/>
<dbReference type="SUPFAM" id="SSF55957">
    <property type="entry name" value="Phosphoglucomutase, C-terminal domain"/>
    <property type="match status" value="1"/>
</dbReference>
<organism evidence="8 9">
    <name type="scientific">Peribacillus frigoritolerans</name>
    <dbReference type="NCBI Taxonomy" id="450367"/>
    <lineage>
        <taxon>Bacteria</taxon>
        <taxon>Bacillati</taxon>
        <taxon>Bacillota</taxon>
        <taxon>Bacilli</taxon>
        <taxon>Bacillales</taxon>
        <taxon>Bacillaceae</taxon>
        <taxon>Peribacillus</taxon>
    </lineage>
</organism>
<evidence type="ECO:0000256" key="2">
    <source>
        <dbReference type="ARBA" id="ARBA00012728"/>
    </source>
</evidence>
<dbReference type="Pfam" id="PF00408">
    <property type="entry name" value="PGM_PMM_IV"/>
    <property type="match status" value="1"/>
</dbReference>
<reference evidence="8" key="1">
    <citation type="submission" date="2023-07" db="EMBL/GenBank/DDBJ databases">
        <title>Murine gut Bacillus species.</title>
        <authorList>
            <person name="Gutman E."/>
            <person name="Hashuel R."/>
            <person name="Litvak Y."/>
        </authorList>
    </citation>
    <scope>NUCLEOTIDE SEQUENCE</scope>
    <source>
        <strain evidence="8">RU293</strain>
    </source>
</reference>
<evidence type="ECO:0000259" key="7">
    <source>
        <dbReference type="Pfam" id="PF00408"/>
    </source>
</evidence>
<dbReference type="Proteomes" id="UP001178275">
    <property type="component" value="Unassembled WGS sequence"/>
</dbReference>
<dbReference type="GO" id="GO:0006166">
    <property type="term" value="P:purine ribonucleoside salvage"/>
    <property type="evidence" value="ECO:0007669"/>
    <property type="project" value="TreeGrafter"/>
</dbReference>
<dbReference type="GO" id="GO:0008973">
    <property type="term" value="F:phosphopentomutase activity"/>
    <property type="evidence" value="ECO:0007669"/>
    <property type="project" value="TreeGrafter"/>
</dbReference>